<dbReference type="RefSeq" id="WP_095074961.1">
    <property type="nucleotide sequence ID" value="NZ_LT899436.1"/>
</dbReference>
<dbReference type="InterPro" id="IPR016181">
    <property type="entry name" value="Acyl_CoA_acyltransferase"/>
</dbReference>
<dbReference type="PANTHER" id="PTHR43617">
    <property type="entry name" value="L-AMINO ACID N-ACETYLTRANSFERASE"/>
    <property type="match status" value="1"/>
</dbReference>
<sequence>MIIINEQLSLVPITSSDTAILFNLMNEVYPQAYDYFWKDDGNWYVNSQYSKENIVKELSELNSDYYFVVVDGEKVGNLKINWNSELENFTEKRKAVKLHRIYLHSKTQGKGVGKQLLLWLENEAKKKQYEMIWLDAMDEKPQAFEFYKKLGYQYHSHCFLPFDLLYDKYRKMSQVYKILN</sequence>
<keyword evidence="2" id="KW-0012">Acyltransferase</keyword>
<dbReference type="PROSITE" id="PS51186">
    <property type="entry name" value="GNAT"/>
    <property type="match status" value="1"/>
</dbReference>
<keyword evidence="3" id="KW-1185">Reference proteome</keyword>
<gene>
    <name evidence="2" type="ORF">TJEJU_4160</name>
</gene>
<protein>
    <submittedName>
        <fullName evidence="2">GCN5-related N-acetyltransferase</fullName>
        <ecNumber evidence="2">2.3.1.-</ecNumber>
    </submittedName>
</protein>
<proteinExistence type="predicted"/>
<dbReference type="InterPro" id="IPR050276">
    <property type="entry name" value="MshD_Acetyltransferase"/>
</dbReference>
<dbReference type="CDD" id="cd04301">
    <property type="entry name" value="NAT_SF"/>
    <property type="match status" value="1"/>
</dbReference>
<evidence type="ECO:0000259" key="1">
    <source>
        <dbReference type="PROSITE" id="PS51186"/>
    </source>
</evidence>
<dbReference type="AlphaFoldDB" id="A0A238UFL6"/>
<dbReference type="EC" id="2.3.1.-" evidence="2"/>
<dbReference type="EMBL" id="LT899436">
    <property type="protein sequence ID" value="SNR17776.1"/>
    <property type="molecule type" value="Genomic_DNA"/>
</dbReference>
<feature type="domain" description="N-acetyltransferase" evidence="1">
    <location>
        <begin position="8"/>
        <end position="171"/>
    </location>
</feature>
<dbReference type="InterPro" id="IPR000182">
    <property type="entry name" value="GNAT_dom"/>
</dbReference>
<dbReference type="PANTHER" id="PTHR43617:SF33">
    <property type="entry name" value="SPORE COAT POLYSACCHARIDE BIOSYNTHESIS PROTEIN SPSD"/>
    <property type="match status" value="1"/>
</dbReference>
<keyword evidence="2" id="KW-0808">Transferase</keyword>
<name>A0A238UFL6_9FLAO</name>
<dbReference type="OrthoDB" id="9800604at2"/>
<evidence type="ECO:0000313" key="2">
    <source>
        <dbReference type="EMBL" id="SNR17776.1"/>
    </source>
</evidence>
<accession>A0A238UFL6</accession>
<evidence type="ECO:0000313" key="3">
    <source>
        <dbReference type="Proteomes" id="UP000215214"/>
    </source>
</evidence>
<reference evidence="2 3" key="1">
    <citation type="submission" date="2017-07" db="EMBL/GenBank/DDBJ databases">
        <authorList>
            <person name="Sun Z.S."/>
            <person name="Albrecht U."/>
            <person name="Echele G."/>
            <person name="Lee C.C."/>
        </authorList>
    </citation>
    <scope>NUCLEOTIDE SEQUENCE [LARGE SCALE GENOMIC DNA]</scope>
    <source>
        <strain evidence="3">type strain: KCTC 22618</strain>
    </source>
</reference>
<dbReference type="Proteomes" id="UP000215214">
    <property type="component" value="Chromosome TJEJU"/>
</dbReference>
<dbReference type="Pfam" id="PF00583">
    <property type="entry name" value="Acetyltransf_1"/>
    <property type="match status" value="1"/>
</dbReference>
<dbReference type="GO" id="GO:0016747">
    <property type="term" value="F:acyltransferase activity, transferring groups other than amino-acyl groups"/>
    <property type="evidence" value="ECO:0007669"/>
    <property type="project" value="InterPro"/>
</dbReference>
<dbReference type="KEGG" id="tje:TJEJU_4160"/>
<dbReference type="SUPFAM" id="SSF55729">
    <property type="entry name" value="Acyl-CoA N-acyltransferases (Nat)"/>
    <property type="match status" value="1"/>
</dbReference>
<organism evidence="2 3">
    <name type="scientific">Tenacibaculum jejuense</name>
    <dbReference type="NCBI Taxonomy" id="584609"/>
    <lineage>
        <taxon>Bacteria</taxon>
        <taxon>Pseudomonadati</taxon>
        <taxon>Bacteroidota</taxon>
        <taxon>Flavobacteriia</taxon>
        <taxon>Flavobacteriales</taxon>
        <taxon>Flavobacteriaceae</taxon>
        <taxon>Tenacibaculum</taxon>
    </lineage>
</organism>
<dbReference type="Gene3D" id="3.40.630.30">
    <property type="match status" value="1"/>
</dbReference>